<accession>A0A291BBE4</accession>
<sequence>MFKFMDKFHYKKPTGSNIINSGSLIFEVDAKATQLWN</sequence>
<dbReference type="Proteomes" id="UP000218160">
    <property type="component" value="Chromosome 2"/>
</dbReference>
<evidence type="ECO:0000313" key="2">
    <source>
        <dbReference type="Proteomes" id="UP000218160"/>
    </source>
</evidence>
<organism evidence="1 2">
    <name type="scientific">Candidatus Enterovibrio altilux</name>
    <dbReference type="NCBI Taxonomy" id="1927128"/>
    <lineage>
        <taxon>Bacteria</taxon>
        <taxon>Pseudomonadati</taxon>
        <taxon>Pseudomonadota</taxon>
        <taxon>Gammaproteobacteria</taxon>
        <taxon>Vibrionales</taxon>
        <taxon>Vibrionaceae</taxon>
        <taxon>Enterovibrio</taxon>
    </lineage>
</organism>
<reference evidence="2" key="1">
    <citation type="submission" date="2017-04" db="EMBL/GenBank/DDBJ databases">
        <title>Genome evolution of the luminous symbionts of deep sea anglerfish.</title>
        <authorList>
            <person name="Hendry T.A."/>
        </authorList>
    </citation>
    <scope>NUCLEOTIDE SEQUENCE [LARGE SCALE GENOMIC DNA]</scope>
</reference>
<dbReference type="AlphaFoldDB" id="A0A291BBE4"/>
<protein>
    <submittedName>
        <fullName evidence="1">Uncharacterized protein</fullName>
    </submittedName>
</protein>
<name>A0A291BBE4_9GAMM</name>
<evidence type="ECO:0000313" key="1">
    <source>
        <dbReference type="EMBL" id="ATF10316.1"/>
    </source>
</evidence>
<proteinExistence type="predicted"/>
<dbReference type="KEGG" id="elux:BTN50_1896"/>
<keyword evidence="2" id="KW-1185">Reference proteome</keyword>
<gene>
    <name evidence="1" type="ORF">BTN50_1896</name>
</gene>
<dbReference type="EMBL" id="CP020663">
    <property type="protein sequence ID" value="ATF10316.1"/>
    <property type="molecule type" value="Genomic_DNA"/>
</dbReference>